<dbReference type="RefSeq" id="WP_377557160.1">
    <property type="nucleotide sequence ID" value="NZ_JBHUHQ010000021.1"/>
</dbReference>
<dbReference type="PANTHER" id="PTHR33969">
    <property type="entry name" value="SEGREGATION AND CONDENSATION PROTEIN A"/>
    <property type="match status" value="1"/>
</dbReference>
<comment type="similarity">
    <text evidence="5">Belongs to the ScpA family.</text>
</comment>
<dbReference type="InterPro" id="IPR023093">
    <property type="entry name" value="ScpA-like_C"/>
</dbReference>
<evidence type="ECO:0000256" key="5">
    <source>
        <dbReference type="HAMAP-Rule" id="MF_01805"/>
    </source>
</evidence>
<dbReference type="InterPro" id="IPR003768">
    <property type="entry name" value="ScpA"/>
</dbReference>
<keyword evidence="1 5" id="KW-0132">Cell division</keyword>
<dbReference type="Pfam" id="PF02616">
    <property type="entry name" value="SMC_ScpA"/>
    <property type="match status" value="1"/>
</dbReference>
<protein>
    <recommendedName>
        <fullName evidence="4 5">Segregation and condensation protein A</fullName>
    </recommendedName>
</protein>
<dbReference type="Gene3D" id="6.10.250.2410">
    <property type="match status" value="1"/>
</dbReference>
<accession>A0ABW4W2Z0</accession>
<dbReference type="Gene3D" id="1.10.10.580">
    <property type="entry name" value="Structural maintenance of chromosome 1. Chain E"/>
    <property type="match status" value="1"/>
</dbReference>
<evidence type="ECO:0000256" key="4">
    <source>
        <dbReference type="ARBA" id="ARBA00044777"/>
    </source>
</evidence>
<dbReference type="HAMAP" id="MF_01805">
    <property type="entry name" value="ScpA"/>
    <property type="match status" value="1"/>
</dbReference>
<gene>
    <name evidence="5" type="primary">scpA</name>
    <name evidence="6" type="ORF">ACFSJF_16645</name>
</gene>
<evidence type="ECO:0000313" key="7">
    <source>
        <dbReference type="Proteomes" id="UP001597383"/>
    </source>
</evidence>
<comment type="function">
    <text evidence="5">Participates in chromosomal partition during cell division. May act via the formation of a condensin-like complex containing Smc and ScpB that pull DNA away from mid-cell into both cell halves.</text>
</comment>
<sequence length="246" mass="28885">MNQAYKVKLDTFEGPLDLLLHLINRYEIDIYDIPVAQITEQYMHYIHTMQRLELNIASEYLVMAATLLAIKSQMLLPKQEITDDTEEYVEDPREELMQRLIEYRKYKAAAEQLKEKEVDSNQIFTRAPLAFDPKEYTNVPIVQQGDVSIYDMLGALGKMLERKKWKAPLETSVQRSDIPIEQRMEEVLQLVKKSRDGISFDQMFTDRTRSHVVVTFMALLELMKKNEVTCKQKSHFDSLFVYYLGD</sequence>
<evidence type="ECO:0000256" key="1">
    <source>
        <dbReference type="ARBA" id="ARBA00022618"/>
    </source>
</evidence>
<organism evidence="6 7">
    <name type="scientific">Ornithinibacillus salinisoli</name>
    <dbReference type="NCBI Taxonomy" id="1848459"/>
    <lineage>
        <taxon>Bacteria</taxon>
        <taxon>Bacillati</taxon>
        <taxon>Bacillota</taxon>
        <taxon>Bacilli</taxon>
        <taxon>Bacillales</taxon>
        <taxon>Bacillaceae</taxon>
        <taxon>Ornithinibacillus</taxon>
    </lineage>
</organism>
<proteinExistence type="inferred from homology"/>
<evidence type="ECO:0000313" key="6">
    <source>
        <dbReference type="EMBL" id="MFD2045907.1"/>
    </source>
</evidence>
<dbReference type="PANTHER" id="PTHR33969:SF2">
    <property type="entry name" value="SEGREGATION AND CONDENSATION PROTEIN A"/>
    <property type="match status" value="1"/>
</dbReference>
<dbReference type="EMBL" id="JBHUHQ010000021">
    <property type="protein sequence ID" value="MFD2045907.1"/>
    <property type="molecule type" value="Genomic_DNA"/>
</dbReference>
<evidence type="ECO:0000256" key="3">
    <source>
        <dbReference type="ARBA" id="ARBA00023306"/>
    </source>
</evidence>
<keyword evidence="7" id="KW-1185">Reference proteome</keyword>
<keyword evidence="3 5" id="KW-0131">Cell cycle</keyword>
<comment type="caution">
    <text evidence="6">The sequence shown here is derived from an EMBL/GenBank/DDBJ whole genome shotgun (WGS) entry which is preliminary data.</text>
</comment>
<dbReference type="Proteomes" id="UP001597383">
    <property type="component" value="Unassembled WGS sequence"/>
</dbReference>
<comment type="subunit">
    <text evidence="5">Component of a cohesin-like complex composed of ScpA, ScpB and the Smc homodimer, in which ScpA and ScpB bind to the head domain of Smc. The presence of the three proteins is required for the association of the complex with DNA.</text>
</comment>
<evidence type="ECO:0000256" key="2">
    <source>
        <dbReference type="ARBA" id="ARBA00022829"/>
    </source>
</evidence>
<keyword evidence="5" id="KW-0963">Cytoplasm</keyword>
<dbReference type="NCBIfam" id="NF000995">
    <property type="entry name" value="PRK00104.1-4"/>
    <property type="match status" value="1"/>
</dbReference>
<name>A0ABW4W2Z0_9BACI</name>
<comment type="subcellular location">
    <subcellularLocation>
        <location evidence="5">Cytoplasm</location>
    </subcellularLocation>
    <text evidence="5">Associated with two foci at the outer edges of the nucleoid region in young cells, and at four foci within both cell halves in older cells.</text>
</comment>
<keyword evidence="2 5" id="KW-0159">Chromosome partition</keyword>
<reference evidence="7" key="1">
    <citation type="journal article" date="2019" name="Int. J. Syst. Evol. Microbiol.">
        <title>The Global Catalogue of Microorganisms (GCM) 10K type strain sequencing project: providing services to taxonomists for standard genome sequencing and annotation.</title>
        <authorList>
            <consortium name="The Broad Institute Genomics Platform"/>
            <consortium name="The Broad Institute Genome Sequencing Center for Infectious Disease"/>
            <person name="Wu L."/>
            <person name="Ma J."/>
        </authorList>
    </citation>
    <scope>NUCLEOTIDE SEQUENCE [LARGE SCALE GENOMIC DNA]</scope>
    <source>
        <strain evidence="7">R28</strain>
    </source>
</reference>